<keyword evidence="5" id="KW-1185">Reference proteome</keyword>
<evidence type="ECO:0000313" key="4">
    <source>
        <dbReference type="EMBL" id="EFL26654.1"/>
    </source>
</evidence>
<dbReference type="PRINTS" id="PR00069">
    <property type="entry name" value="ALDKETRDTASE"/>
</dbReference>
<feature type="domain" description="NADP-dependent oxidoreductase" evidence="3">
    <location>
        <begin position="29"/>
        <end position="324"/>
    </location>
</feature>
<reference evidence="4 5" key="1">
    <citation type="submission" date="2009-02" db="EMBL/GenBank/DDBJ databases">
        <title>Annotation of Streptomyces hygroscopicus strain ATCC 53653.</title>
        <authorList>
            <consortium name="The Broad Institute Genome Sequencing Platform"/>
            <consortium name="Broad Institute Microbial Sequencing Center"/>
            <person name="Fischbach M."/>
            <person name="Godfrey P."/>
            <person name="Ward D."/>
            <person name="Young S."/>
            <person name="Zeng Q."/>
            <person name="Koehrsen M."/>
            <person name="Alvarado L."/>
            <person name="Berlin A.M."/>
            <person name="Bochicchio J."/>
            <person name="Borenstein D."/>
            <person name="Chapman S.B."/>
            <person name="Chen Z."/>
            <person name="Engels R."/>
            <person name="Freedman E."/>
            <person name="Gellesch M."/>
            <person name="Goldberg J."/>
            <person name="Griggs A."/>
            <person name="Gujja S."/>
            <person name="Heilman E.R."/>
            <person name="Heiman D.I."/>
            <person name="Hepburn T.A."/>
            <person name="Howarth C."/>
            <person name="Jen D."/>
            <person name="Larson L."/>
            <person name="Lewis B."/>
            <person name="Mehta T."/>
            <person name="Park D."/>
            <person name="Pearson M."/>
            <person name="Richards J."/>
            <person name="Roberts A."/>
            <person name="Saif S."/>
            <person name="Shea T.D."/>
            <person name="Shenoy N."/>
            <person name="Sisk P."/>
            <person name="Stolte C."/>
            <person name="Sykes S.N."/>
            <person name="Thomson T."/>
            <person name="Walk T."/>
            <person name="White J."/>
            <person name="Yandava C."/>
            <person name="Straight P."/>
            <person name="Clardy J."/>
            <person name="Hung D."/>
            <person name="Kolter R."/>
            <person name="Mekalanos J."/>
            <person name="Walker S."/>
            <person name="Walsh C.T."/>
            <person name="Wieland-Brown L.C."/>
            <person name="Haas B."/>
            <person name="Nusbaum C."/>
            <person name="Birren B."/>
        </authorList>
    </citation>
    <scope>NUCLEOTIDE SEQUENCE [LARGE SCALE GENOMIC DNA]</scope>
    <source>
        <strain evidence="4 5">ATCC 53653</strain>
    </source>
</reference>
<dbReference type="InterPro" id="IPR023210">
    <property type="entry name" value="NADP_OxRdtase_dom"/>
</dbReference>
<dbReference type="STRING" id="457427.SSOG_06368"/>
<accession>D9W743</accession>
<dbReference type="InterPro" id="IPR018170">
    <property type="entry name" value="Aldo/ket_reductase_CS"/>
</dbReference>
<dbReference type="InterPro" id="IPR020471">
    <property type="entry name" value="AKR"/>
</dbReference>
<dbReference type="HOGENOM" id="CLU_023205_2_0_11"/>
<feature type="region of interest" description="Disordered" evidence="2">
    <location>
        <begin position="1"/>
        <end position="20"/>
    </location>
</feature>
<dbReference type="InterPro" id="IPR050523">
    <property type="entry name" value="AKR_Detox_Biosynth"/>
</dbReference>
<evidence type="ECO:0000313" key="5">
    <source>
        <dbReference type="Proteomes" id="UP000003963"/>
    </source>
</evidence>
<dbReference type="SUPFAM" id="SSF51430">
    <property type="entry name" value="NAD(P)-linked oxidoreductase"/>
    <property type="match status" value="1"/>
</dbReference>
<sequence length="346" mass="37005">MPGSGDTTEGARMETRQLGRSGPAVSRFAFGTMTFGGDTDEAAAHEMLDAYVEAGGTLIDTADIYGSGASERIVGRWLSARPGVRERVLIATKGRFGFPGASLTPAYLRTALDAGLARLGVDQVDLYQVHGPDDEHRVDEIVEFLAEIVAAGKARHVGVSNFAGWQVAKLARLLAERGGPPLVSQQIQYSLLARAVEWEVVPAGVDAGVGTLLYGPLGQGWLTGKYRRDQRPPVGTRVARAEDMTSEAWHRRNTEEVWSVIEVLRDVAHAHGVTPGQAALAWAADRPGVTAPIVGARTVAQLRESLAAAALHLGEEANTRLTEASTPLTPNYPYGMLERIAGWHGE</sequence>
<evidence type="ECO:0000256" key="2">
    <source>
        <dbReference type="SAM" id="MobiDB-lite"/>
    </source>
</evidence>
<organism evidence="4 5">
    <name type="scientific">Streptomyces himastatinicus ATCC 53653</name>
    <dbReference type="NCBI Taxonomy" id="457427"/>
    <lineage>
        <taxon>Bacteria</taxon>
        <taxon>Bacillati</taxon>
        <taxon>Actinomycetota</taxon>
        <taxon>Actinomycetes</taxon>
        <taxon>Kitasatosporales</taxon>
        <taxon>Streptomycetaceae</taxon>
        <taxon>Streptomyces</taxon>
        <taxon>Streptomyces violaceusniger group</taxon>
    </lineage>
</organism>
<dbReference type="Proteomes" id="UP000003963">
    <property type="component" value="Unassembled WGS sequence"/>
</dbReference>
<dbReference type="InterPro" id="IPR036812">
    <property type="entry name" value="NAD(P)_OxRdtase_dom_sf"/>
</dbReference>
<evidence type="ECO:0000256" key="1">
    <source>
        <dbReference type="ARBA" id="ARBA00023002"/>
    </source>
</evidence>
<dbReference type="Pfam" id="PF00248">
    <property type="entry name" value="Aldo_ket_red"/>
    <property type="match status" value="1"/>
</dbReference>
<dbReference type="EMBL" id="GG657754">
    <property type="protein sequence ID" value="EFL26654.1"/>
    <property type="molecule type" value="Genomic_DNA"/>
</dbReference>
<dbReference type="PROSITE" id="PS00062">
    <property type="entry name" value="ALDOKETO_REDUCTASE_2"/>
    <property type="match status" value="1"/>
</dbReference>
<proteinExistence type="predicted"/>
<dbReference type="PANTHER" id="PTHR43364:SF4">
    <property type="entry name" value="NAD(P)-LINKED OXIDOREDUCTASE SUPERFAMILY PROTEIN"/>
    <property type="match status" value="1"/>
</dbReference>
<gene>
    <name evidence="4" type="ORF">SSOG_06368</name>
</gene>
<dbReference type="GO" id="GO:0016491">
    <property type="term" value="F:oxidoreductase activity"/>
    <property type="evidence" value="ECO:0007669"/>
    <property type="project" value="UniProtKB-KW"/>
</dbReference>
<dbReference type="Gene3D" id="3.20.20.100">
    <property type="entry name" value="NADP-dependent oxidoreductase domain"/>
    <property type="match status" value="1"/>
</dbReference>
<dbReference type="PANTHER" id="PTHR43364">
    <property type="entry name" value="NADH-SPECIFIC METHYLGLYOXAL REDUCTASE-RELATED"/>
    <property type="match status" value="1"/>
</dbReference>
<protein>
    <submittedName>
        <fullName evidence="4">Oxidoreductase</fullName>
    </submittedName>
</protein>
<evidence type="ECO:0000259" key="3">
    <source>
        <dbReference type="Pfam" id="PF00248"/>
    </source>
</evidence>
<keyword evidence="1" id="KW-0560">Oxidoreductase</keyword>
<dbReference type="AlphaFoldDB" id="D9W743"/>
<name>D9W743_9ACTN</name>
<dbReference type="GO" id="GO:0005829">
    <property type="term" value="C:cytosol"/>
    <property type="evidence" value="ECO:0007669"/>
    <property type="project" value="TreeGrafter"/>
</dbReference>